<name>A0A383C9C3_9ZZZZ</name>
<accession>A0A383C9C3</accession>
<protein>
    <submittedName>
        <fullName evidence="1">Uncharacterized protein</fullName>
    </submittedName>
</protein>
<feature type="non-terminal residue" evidence="1">
    <location>
        <position position="34"/>
    </location>
</feature>
<organism evidence="1">
    <name type="scientific">marine metagenome</name>
    <dbReference type="NCBI Taxonomy" id="408172"/>
    <lineage>
        <taxon>unclassified sequences</taxon>
        <taxon>metagenomes</taxon>
        <taxon>ecological metagenomes</taxon>
    </lineage>
</organism>
<proteinExistence type="predicted"/>
<sequence>MKKFIILLSLIATTILLTSCESDSIQSAYCDYDE</sequence>
<gene>
    <name evidence="1" type="ORF">METZ01_LOCUS481628</name>
</gene>
<reference evidence="1" key="1">
    <citation type="submission" date="2018-05" db="EMBL/GenBank/DDBJ databases">
        <authorList>
            <person name="Lanie J.A."/>
            <person name="Ng W.-L."/>
            <person name="Kazmierczak K.M."/>
            <person name="Andrzejewski T.M."/>
            <person name="Davidsen T.M."/>
            <person name="Wayne K.J."/>
            <person name="Tettelin H."/>
            <person name="Glass J.I."/>
            <person name="Rusch D."/>
            <person name="Podicherti R."/>
            <person name="Tsui H.-C.T."/>
            <person name="Winkler M.E."/>
        </authorList>
    </citation>
    <scope>NUCLEOTIDE SEQUENCE</scope>
</reference>
<dbReference type="AlphaFoldDB" id="A0A383C9C3"/>
<dbReference type="PROSITE" id="PS51257">
    <property type="entry name" value="PROKAR_LIPOPROTEIN"/>
    <property type="match status" value="1"/>
</dbReference>
<evidence type="ECO:0000313" key="1">
    <source>
        <dbReference type="EMBL" id="SVE28774.1"/>
    </source>
</evidence>
<dbReference type="EMBL" id="UINC01206922">
    <property type="protein sequence ID" value="SVE28774.1"/>
    <property type="molecule type" value="Genomic_DNA"/>
</dbReference>